<dbReference type="Pfam" id="PF03004">
    <property type="entry name" value="Transposase_24"/>
    <property type="match status" value="1"/>
</dbReference>
<organism evidence="2 3">
    <name type="scientific">Solanum stoloniferum</name>
    <dbReference type="NCBI Taxonomy" id="62892"/>
    <lineage>
        <taxon>Eukaryota</taxon>
        <taxon>Viridiplantae</taxon>
        <taxon>Streptophyta</taxon>
        <taxon>Embryophyta</taxon>
        <taxon>Tracheophyta</taxon>
        <taxon>Spermatophyta</taxon>
        <taxon>Magnoliopsida</taxon>
        <taxon>eudicotyledons</taxon>
        <taxon>Gunneridae</taxon>
        <taxon>Pentapetalae</taxon>
        <taxon>asterids</taxon>
        <taxon>lamiids</taxon>
        <taxon>Solanales</taxon>
        <taxon>Solanaceae</taxon>
        <taxon>Solanoideae</taxon>
        <taxon>Solaneae</taxon>
        <taxon>Solanum</taxon>
    </lineage>
</organism>
<dbReference type="InterPro" id="IPR004252">
    <property type="entry name" value="Probable_transposase_24"/>
</dbReference>
<evidence type="ECO:0000313" key="3">
    <source>
        <dbReference type="Proteomes" id="UP001627284"/>
    </source>
</evidence>
<feature type="region of interest" description="Disordered" evidence="1">
    <location>
        <begin position="1"/>
        <end position="46"/>
    </location>
</feature>
<comment type="caution">
    <text evidence="2">The sequence shown here is derived from an EMBL/GenBank/DDBJ whole genome shotgun (WGS) entry which is preliminary data.</text>
</comment>
<keyword evidence="3" id="KW-1185">Reference proteome</keyword>
<feature type="compositionally biased region" description="Low complexity" evidence="1">
    <location>
        <begin position="13"/>
        <end position="41"/>
    </location>
</feature>
<sequence>MTFSVQATSQPVQSTQAASQSISSNQAASHSTSSSQAESQSKPFKKRVVRRESTEYWTIEAIDSEGSKKKLKVKVKKVLNLPGEDRIMVNFDYLDCPFGEAQSLLSGFCGILAVDSSLFSMHFDKWPNIAPIFFEEVFSDPLKSKTQIMDNVSPGIPRDQWTSYVNYHYKKETQEMCNRNVENRTKQIIPHTGGSKASSRRRAEMMAETDQVPGRAELYLATHRNVNGAYVNKEAKVVCEKISKL</sequence>
<feature type="compositionally biased region" description="Polar residues" evidence="1">
    <location>
        <begin position="1"/>
        <end position="12"/>
    </location>
</feature>
<protein>
    <submittedName>
        <fullName evidence="2">Uncharacterized protein</fullName>
    </submittedName>
</protein>
<gene>
    <name evidence="2" type="ORF">AABB24_007857</name>
</gene>
<evidence type="ECO:0000256" key="1">
    <source>
        <dbReference type="SAM" id="MobiDB-lite"/>
    </source>
</evidence>
<dbReference type="EMBL" id="JBJKTR010000004">
    <property type="protein sequence ID" value="KAL3371034.1"/>
    <property type="molecule type" value="Genomic_DNA"/>
</dbReference>
<proteinExistence type="predicted"/>
<dbReference type="PANTHER" id="PTHR33144">
    <property type="entry name" value="OS10G0409366 PROTEIN-RELATED"/>
    <property type="match status" value="1"/>
</dbReference>
<dbReference type="EMBL" id="JBJKTR010000004">
    <property type="protein sequence ID" value="KAL3371033.1"/>
    <property type="molecule type" value="Genomic_DNA"/>
</dbReference>
<accession>A0ABD2URF7</accession>
<dbReference type="PANTHER" id="PTHR33144:SF45">
    <property type="entry name" value="TRANSPOSASE TNP1_EN_SPM-LIKE DOMAIN-CONTAINING PROTEIN"/>
    <property type="match status" value="1"/>
</dbReference>
<dbReference type="AlphaFoldDB" id="A0ABD2URF7"/>
<reference evidence="2 3" key="1">
    <citation type="submission" date="2024-05" db="EMBL/GenBank/DDBJ databases">
        <title>De novo assembly of an allotetraploid wild potato.</title>
        <authorList>
            <person name="Hosaka A.J."/>
        </authorList>
    </citation>
    <scope>NUCLEOTIDE SEQUENCE [LARGE SCALE GENOMIC DNA]</scope>
    <source>
        <tissue evidence="2">Young leaves</tissue>
    </source>
</reference>
<dbReference type="EMBL" id="JBJKTR010000004">
    <property type="protein sequence ID" value="KAL3371032.1"/>
    <property type="molecule type" value="Genomic_DNA"/>
</dbReference>
<evidence type="ECO:0000313" key="2">
    <source>
        <dbReference type="EMBL" id="KAL3371034.1"/>
    </source>
</evidence>
<name>A0ABD2URF7_9SOLN</name>
<dbReference type="Proteomes" id="UP001627284">
    <property type="component" value="Unassembled WGS sequence"/>
</dbReference>